<evidence type="ECO:0000313" key="3">
    <source>
        <dbReference type="EMBL" id="PRW60990.1"/>
    </source>
</evidence>
<feature type="coiled-coil region" evidence="1">
    <location>
        <begin position="218"/>
        <end position="245"/>
    </location>
</feature>
<sequence length="326" mass="33598">MPTVTALWASLLLLLSLHLAGAHALPVPADPTASGEAPLAHGRRLEQAPVTLPACKTQLTTSQTQLATCKSQLNSTAVASKACTTKLTACAQSATAKQLSACQRRGAAYNSATASTAAKLSSCTAAKAALAKENSKLKAAAAAQVKRGAPTVAAAATPDTLPACQQQLTALQAQVDGMNASLAGAQAALAATQAELDSVNTALAQRDADVAASCHAELSNQGAKVEDAEAEMEAWQQSAQVCEGEKASLQDAYKEASAKQFPPEEYVACANQLITLEIESKQNADAAGECQSQLADVERSYQECVSRNRRLLNLPGGQPELARTTA</sequence>
<name>A0A2P6U3U5_CHLSO</name>
<proteinExistence type="predicted"/>
<reference evidence="3 4" key="1">
    <citation type="journal article" date="2018" name="Plant J.">
        <title>Genome sequences of Chlorella sorokiniana UTEX 1602 and Micractinium conductrix SAG 241.80: implications to maltose excretion by a green alga.</title>
        <authorList>
            <person name="Arriola M.B."/>
            <person name="Velmurugan N."/>
            <person name="Zhang Y."/>
            <person name="Plunkett M.H."/>
            <person name="Hondzo H."/>
            <person name="Barney B.M."/>
        </authorList>
    </citation>
    <scope>NUCLEOTIDE SEQUENCE [LARGE SCALE GENOMIC DNA]</scope>
    <source>
        <strain evidence="4">UTEX 1602</strain>
    </source>
</reference>
<comment type="caution">
    <text evidence="3">The sequence shown here is derived from an EMBL/GenBank/DDBJ whole genome shotgun (WGS) entry which is preliminary data.</text>
</comment>
<dbReference type="EMBL" id="LHPG02000001">
    <property type="protein sequence ID" value="PRW60990.1"/>
    <property type="molecule type" value="Genomic_DNA"/>
</dbReference>
<evidence type="ECO:0000256" key="2">
    <source>
        <dbReference type="SAM" id="SignalP"/>
    </source>
</evidence>
<gene>
    <name evidence="3" type="ORF">C2E21_0665</name>
</gene>
<keyword evidence="1" id="KW-0175">Coiled coil</keyword>
<evidence type="ECO:0000313" key="4">
    <source>
        <dbReference type="Proteomes" id="UP000239899"/>
    </source>
</evidence>
<keyword evidence="4" id="KW-1185">Reference proteome</keyword>
<dbReference type="Proteomes" id="UP000239899">
    <property type="component" value="Unassembled WGS sequence"/>
</dbReference>
<feature type="chain" id="PRO_5015110257" evidence="2">
    <location>
        <begin position="25"/>
        <end position="326"/>
    </location>
</feature>
<keyword evidence="2" id="KW-0732">Signal</keyword>
<dbReference type="OrthoDB" id="10526768at2759"/>
<evidence type="ECO:0000256" key="1">
    <source>
        <dbReference type="SAM" id="Coils"/>
    </source>
</evidence>
<dbReference type="AlphaFoldDB" id="A0A2P6U3U5"/>
<feature type="signal peptide" evidence="2">
    <location>
        <begin position="1"/>
        <end position="24"/>
    </location>
</feature>
<accession>A0A2P6U3U5</accession>
<organism evidence="3 4">
    <name type="scientific">Chlorella sorokiniana</name>
    <name type="common">Freshwater green alga</name>
    <dbReference type="NCBI Taxonomy" id="3076"/>
    <lineage>
        <taxon>Eukaryota</taxon>
        <taxon>Viridiplantae</taxon>
        <taxon>Chlorophyta</taxon>
        <taxon>core chlorophytes</taxon>
        <taxon>Trebouxiophyceae</taxon>
        <taxon>Chlorellales</taxon>
        <taxon>Chlorellaceae</taxon>
        <taxon>Chlorella clade</taxon>
        <taxon>Chlorella</taxon>
    </lineage>
</organism>
<protein>
    <submittedName>
        <fullName evidence="3">ATPase involved in DNA repair</fullName>
    </submittedName>
</protein>